<feature type="domain" description="ATP-grasp" evidence="5">
    <location>
        <begin position="84"/>
        <end position="328"/>
    </location>
</feature>
<dbReference type="PANTHER" id="PTHR23132:SF23">
    <property type="entry name" value="D-ALANINE--D-ALANINE LIGASE B"/>
    <property type="match status" value="1"/>
</dbReference>
<dbReference type="GO" id="GO:0005524">
    <property type="term" value="F:ATP binding"/>
    <property type="evidence" value="ECO:0007669"/>
    <property type="project" value="UniProtKB-UniRule"/>
</dbReference>
<dbReference type="InterPro" id="IPR011761">
    <property type="entry name" value="ATP-grasp"/>
</dbReference>
<dbReference type="GO" id="GO:0008716">
    <property type="term" value="F:D-alanine-D-alanine ligase activity"/>
    <property type="evidence" value="ECO:0007669"/>
    <property type="project" value="InterPro"/>
</dbReference>
<organism evidence="6 7">
    <name type="scientific">Escovopsis weberi</name>
    <dbReference type="NCBI Taxonomy" id="150374"/>
    <lineage>
        <taxon>Eukaryota</taxon>
        <taxon>Fungi</taxon>
        <taxon>Dikarya</taxon>
        <taxon>Ascomycota</taxon>
        <taxon>Pezizomycotina</taxon>
        <taxon>Sordariomycetes</taxon>
        <taxon>Hypocreomycetidae</taxon>
        <taxon>Hypocreales</taxon>
        <taxon>Hypocreaceae</taxon>
        <taxon>Escovopsis</taxon>
    </lineage>
</organism>
<name>A0A0M8N430_ESCWE</name>
<dbReference type="GO" id="GO:0046872">
    <property type="term" value="F:metal ion binding"/>
    <property type="evidence" value="ECO:0007669"/>
    <property type="project" value="InterPro"/>
</dbReference>
<dbReference type="EMBL" id="LGSR01000020">
    <property type="protein sequence ID" value="KOS19530.1"/>
    <property type="molecule type" value="Genomic_DNA"/>
</dbReference>
<dbReference type="STRING" id="150374.A0A0M8N430"/>
<gene>
    <name evidence="6" type="ORF">ESCO_000647</name>
</gene>
<sequence>MEVSLHIALIAEKRSTYIALGHSEADCAALPHDGEIQAVFDTLKGLGHHVTLVPGICALVKQLAAGQHRHWDLAFNMSQGFYGPAREAQVPALLEAYNITHTFSDATTMALCQNKANTKPVTEGSSKGIECFNKVNEPEELESAVHELRATFPEQDILVEAFLAGREFTVSILGTGAAGQVIGIREHVWQDPSAEATPSSSSPSLSPSEGMMSMGNGIKPQDGRPDYANCKSKSSNSGSERIYFTDDHDMDDPLIKAACQVSLNAWAALGCRDAGRVDLRFDNDGPDAIPNVLEVNPISGLLPHHSPLPVCAELSGIGFETLLAAIVASALERKSETLVPPEQDKDGTQDAGMEIPLVIIESE</sequence>
<dbReference type="OrthoDB" id="2013972at2759"/>
<protein>
    <submittedName>
        <fullName evidence="6">D-alanine--D-alanine ligase</fullName>
    </submittedName>
</protein>
<proteinExistence type="inferred from homology"/>
<evidence type="ECO:0000256" key="2">
    <source>
        <dbReference type="ARBA" id="ARBA00022598"/>
    </source>
</evidence>
<dbReference type="Proteomes" id="UP000053831">
    <property type="component" value="Unassembled WGS sequence"/>
</dbReference>
<comment type="similarity">
    <text evidence="1">Belongs to the D-alanine--D-alanine ligase family.</text>
</comment>
<dbReference type="Gene3D" id="3.30.470.20">
    <property type="entry name" value="ATP-grasp fold, B domain"/>
    <property type="match status" value="1"/>
</dbReference>
<evidence type="ECO:0000259" key="5">
    <source>
        <dbReference type="PROSITE" id="PS50975"/>
    </source>
</evidence>
<evidence type="ECO:0000256" key="1">
    <source>
        <dbReference type="ARBA" id="ARBA00010871"/>
    </source>
</evidence>
<keyword evidence="3" id="KW-0067">ATP-binding</keyword>
<comment type="caution">
    <text evidence="6">The sequence shown here is derived from an EMBL/GenBank/DDBJ whole genome shotgun (WGS) entry which is preliminary data.</text>
</comment>
<dbReference type="PROSITE" id="PS50975">
    <property type="entry name" value="ATP_GRASP"/>
    <property type="match status" value="1"/>
</dbReference>
<dbReference type="AlphaFoldDB" id="A0A0M8N430"/>
<dbReference type="PANTHER" id="PTHR23132">
    <property type="entry name" value="D-ALANINE--D-ALANINE LIGASE"/>
    <property type="match status" value="1"/>
</dbReference>
<feature type="compositionally biased region" description="Low complexity" evidence="4">
    <location>
        <begin position="192"/>
        <end position="215"/>
    </location>
</feature>
<dbReference type="SUPFAM" id="SSF56059">
    <property type="entry name" value="Glutathione synthetase ATP-binding domain-like"/>
    <property type="match status" value="1"/>
</dbReference>
<feature type="region of interest" description="Disordered" evidence="4">
    <location>
        <begin position="192"/>
        <end position="238"/>
    </location>
</feature>
<keyword evidence="2 6" id="KW-0436">Ligase</keyword>
<accession>A0A0M8N430</accession>
<evidence type="ECO:0000256" key="3">
    <source>
        <dbReference type="PROSITE-ProRule" id="PRU00409"/>
    </source>
</evidence>
<dbReference type="Pfam" id="PF07478">
    <property type="entry name" value="Dala_Dala_lig_C"/>
    <property type="match status" value="2"/>
</dbReference>
<keyword evidence="7" id="KW-1185">Reference proteome</keyword>
<keyword evidence="3" id="KW-0547">Nucleotide-binding</keyword>
<dbReference type="InterPro" id="IPR011095">
    <property type="entry name" value="Dala_Dala_lig_C"/>
</dbReference>
<dbReference type="Gene3D" id="3.40.50.20">
    <property type="match status" value="1"/>
</dbReference>
<evidence type="ECO:0000256" key="4">
    <source>
        <dbReference type="SAM" id="MobiDB-lite"/>
    </source>
</evidence>
<evidence type="ECO:0000313" key="6">
    <source>
        <dbReference type="EMBL" id="KOS19530.1"/>
    </source>
</evidence>
<evidence type="ECO:0000313" key="7">
    <source>
        <dbReference type="Proteomes" id="UP000053831"/>
    </source>
</evidence>
<reference evidence="6 7" key="1">
    <citation type="submission" date="2015-07" db="EMBL/GenBank/DDBJ databases">
        <title>The genome of the fungus Escovopsis weberi, a specialized disease agent of ant agriculture.</title>
        <authorList>
            <person name="de Man T.J."/>
            <person name="Stajich J.E."/>
            <person name="Kubicek C.P."/>
            <person name="Chenthamara K."/>
            <person name="Atanasova L."/>
            <person name="Druzhinina I.S."/>
            <person name="Birnbaum S."/>
            <person name="Barribeau S.M."/>
            <person name="Teiling C."/>
            <person name="Suen G."/>
            <person name="Currie C."/>
            <person name="Gerardo N.M."/>
        </authorList>
    </citation>
    <scope>NUCLEOTIDE SEQUENCE [LARGE SCALE GENOMIC DNA]</scope>
</reference>